<evidence type="ECO:0000256" key="2">
    <source>
        <dbReference type="ARBA" id="ARBA00022679"/>
    </source>
</evidence>
<reference evidence="3 4" key="1">
    <citation type="submission" date="2024-03" db="EMBL/GenBank/DDBJ databases">
        <title>Genome-scale model development and genomic sequencing of the oleaginous clade Lipomyces.</title>
        <authorList>
            <consortium name="Lawrence Berkeley National Laboratory"/>
            <person name="Czajka J.J."/>
            <person name="Han Y."/>
            <person name="Kim J."/>
            <person name="Mondo S.J."/>
            <person name="Hofstad B.A."/>
            <person name="Robles A."/>
            <person name="Haridas S."/>
            <person name="Riley R."/>
            <person name="LaButti K."/>
            <person name="Pangilinan J."/>
            <person name="Andreopoulos W."/>
            <person name="Lipzen A."/>
            <person name="Yan J."/>
            <person name="Wang M."/>
            <person name="Ng V."/>
            <person name="Grigoriev I.V."/>
            <person name="Spatafora J.W."/>
            <person name="Magnuson J.K."/>
            <person name="Baker S.E."/>
            <person name="Pomraning K.R."/>
        </authorList>
    </citation>
    <scope>NUCLEOTIDE SEQUENCE [LARGE SCALE GENOMIC DNA]</scope>
    <source>
        <strain evidence="3 4">Phaff 52-87</strain>
    </source>
</reference>
<keyword evidence="1" id="KW-0328">Glycosyltransferase</keyword>
<evidence type="ECO:0000313" key="3">
    <source>
        <dbReference type="EMBL" id="KAK7208627.1"/>
    </source>
</evidence>
<dbReference type="EMBL" id="JBBJBU010000001">
    <property type="protein sequence ID" value="KAK7208627.1"/>
    <property type="molecule type" value="Genomic_DNA"/>
</dbReference>
<dbReference type="PANTHER" id="PTHR43363">
    <property type="entry name" value="HYPOXANTHINE PHOSPHORIBOSYLTRANSFERASE"/>
    <property type="match status" value="1"/>
</dbReference>
<dbReference type="Proteomes" id="UP001498771">
    <property type="component" value="Unassembled WGS sequence"/>
</dbReference>
<proteinExistence type="predicted"/>
<dbReference type="GeneID" id="90037465"/>
<dbReference type="RefSeq" id="XP_064771660.1">
    <property type="nucleotide sequence ID" value="XM_064911953.1"/>
</dbReference>
<keyword evidence="2" id="KW-0808">Transferase</keyword>
<evidence type="ECO:0008006" key="5">
    <source>
        <dbReference type="Google" id="ProtNLM"/>
    </source>
</evidence>
<gene>
    <name evidence="3" type="ORF">BZA70DRAFT_274237</name>
</gene>
<dbReference type="PANTHER" id="PTHR43363:SF1">
    <property type="entry name" value="HYPOXANTHINE-GUANINE PHOSPHORIBOSYLTRANSFERASE"/>
    <property type="match status" value="1"/>
</dbReference>
<keyword evidence="4" id="KW-1185">Reference proteome</keyword>
<sequence>MVEKLFISYEYVHKLCQRSAPIIKSKFKPDLMVAIGGGGFIPARILRTFLKEPGSKNIPIQAIGLTLYEEIGVVEKTDAEKAEQAAAEAEEVKREAEGVPEAEEVGVEVIRTQWLDFNTLETHALNLIGKNILVVDEVDDTRTTLHYAITELMKDVKIQAQKLGREDEVTNFFVFVLHNKDKPKRAHLPKELMDKGHYLAAETVEDIWIAYPWEATDIDLQTKYAAEQGNI</sequence>
<evidence type="ECO:0000313" key="4">
    <source>
        <dbReference type="Proteomes" id="UP001498771"/>
    </source>
</evidence>
<organism evidence="3 4">
    <name type="scientific">Myxozyma melibiosi</name>
    <dbReference type="NCBI Taxonomy" id="54550"/>
    <lineage>
        <taxon>Eukaryota</taxon>
        <taxon>Fungi</taxon>
        <taxon>Dikarya</taxon>
        <taxon>Ascomycota</taxon>
        <taxon>Saccharomycotina</taxon>
        <taxon>Lipomycetes</taxon>
        <taxon>Lipomycetales</taxon>
        <taxon>Lipomycetaceae</taxon>
        <taxon>Myxozyma</taxon>
    </lineage>
</organism>
<name>A0ABR1FFJ0_9ASCO</name>
<dbReference type="SUPFAM" id="SSF53271">
    <property type="entry name" value="PRTase-like"/>
    <property type="match status" value="1"/>
</dbReference>
<protein>
    <recommendedName>
        <fullName evidence="5">Phosphoribosyltransferase domain-containing protein</fullName>
    </recommendedName>
</protein>
<evidence type="ECO:0000256" key="1">
    <source>
        <dbReference type="ARBA" id="ARBA00022676"/>
    </source>
</evidence>
<comment type="caution">
    <text evidence="3">The sequence shown here is derived from an EMBL/GenBank/DDBJ whole genome shotgun (WGS) entry which is preliminary data.</text>
</comment>
<dbReference type="InterPro" id="IPR029057">
    <property type="entry name" value="PRTase-like"/>
</dbReference>
<dbReference type="Gene3D" id="3.40.50.2020">
    <property type="match status" value="1"/>
</dbReference>
<accession>A0ABR1FFJ0</accession>